<evidence type="ECO:0000313" key="2">
    <source>
        <dbReference type="Proteomes" id="UP000240493"/>
    </source>
</evidence>
<keyword evidence="2" id="KW-1185">Reference proteome</keyword>
<sequence length="98" mass="11125">MMYRRRRFGTRCGGREETLEGLIKVVERLEKRPILASGFQQHTFLPPSELQLGTNLVLEGVRRKLRHKAISGALTKVPVNNLDSACGTIPQKREIEIN</sequence>
<dbReference type="Proteomes" id="UP000240493">
    <property type="component" value="Unassembled WGS sequence"/>
</dbReference>
<dbReference type="EMBL" id="KZ679260">
    <property type="protein sequence ID" value="PTB42701.1"/>
    <property type="molecule type" value="Genomic_DNA"/>
</dbReference>
<evidence type="ECO:0000313" key="1">
    <source>
        <dbReference type="EMBL" id="PTB42701.1"/>
    </source>
</evidence>
<proteinExistence type="predicted"/>
<dbReference type="AlphaFoldDB" id="A0A2T3ZD15"/>
<organism evidence="1 2">
    <name type="scientific">Trichoderma asperellum (strain ATCC 204424 / CBS 433.97 / NBRC 101777)</name>
    <dbReference type="NCBI Taxonomy" id="1042311"/>
    <lineage>
        <taxon>Eukaryota</taxon>
        <taxon>Fungi</taxon>
        <taxon>Dikarya</taxon>
        <taxon>Ascomycota</taxon>
        <taxon>Pezizomycotina</taxon>
        <taxon>Sordariomycetes</taxon>
        <taxon>Hypocreomycetidae</taxon>
        <taxon>Hypocreales</taxon>
        <taxon>Hypocreaceae</taxon>
        <taxon>Trichoderma</taxon>
    </lineage>
</organism>
<reference evidence="1 2" key="1">
    <citation type="submission" date="2016-07" db="EMBL/GenBank/DDBJ databases">
        <title>Multiple horizontal gene transfer events from other fungi enriched the ability of initially mycotrophic Trichoderma (Ascomycota) to feed on dead plant biomass.</title>
        <authorList>
            <consortium name="DOE Joint Genome Institute"/>
            <person name="Aerts A."/>
            <person name="Atanasova L."/>
            <person name="Chenthamara K."/>
            <person name="Zhang J."/>
            <person name="Grujic M."/>
            <person name="Henrissat B."/>
            <person name="Kuo A."/>
            <person name="Salamov A."/>
            <person name="Lipzen A."/>
            <person name="Labutti K."/>
            <person name="Barry K."/>
            <person name="Miao Y."/>
            <person name="Rahimi M.J."/>
            <person name="Shen Q."/>
            <person name="Grigoriev I.V."/>
            <person name="Kubicek C.P."/>
            <person name="Druzhinina I.S."/>
        </authorList>
    </citation>
    <scope>NUCLEOTIDE SEQUENCE [LARGE SCALE GENOMIC DNA]</scope>
    <source>
        <strain evidence="1 2">CBS 433.97</strain>
    </source>
</reference>
<name>A0A2T3ZD15_TRIA4</name>
<protein>
    <submittedName>
        <fullName evidence="1">Uncharacterized protein</fullName>
    </submittedName>
</protein>
<accession>A0A2T3ZD15</accession>
<gene>
    <name evidence="1" type="ORF">M441DRAFT_394000</name>
</gene>